<feature type="transmembrane region" description="Helical" evidence="6">
    <location>
        <begin position="142"/>
        <end position="166"/>
    </location>
</feature>
<feature type="transmembrane region" description="Helical" evidence="6">
    <location>
        <begin position="12"/>
        <end position="32"/>
    </location>
</feature>
<keyword evidence="9" id="KW-1185">Reference proteome</keyword>
<dbReference type="InterPro" id="IPR020846">
    <property type="entry name" value="MFS_dom"/>
</dbReference>
<dbReference type="SUPFAM" id="SSF103473">
    <property type="entry name" value="MFS general substrate transporter"/>
    <property type="match status" value="1"/>
</dbReference>
<feature type="transmembrane region" description="Helical" evidence="6">
    <location>
        <begin position="256"/>
        <end position="275"/>
    </location>
</feature>
<dbReference type="PROSITE" id="PS50850">
    <property type="entry name" value="MFS"/>
    <property type="match status" value="1"/>
</dbReference>
<sequence>MHAPAAPSRPEVGFREFVAIVAALMAMAALQIDTMLPALPAIGHSLRVANPNDRQWVISAFMVGFGAAQIVHGPLSDRFGRRPVLLTSLAVGVLCNLVAAIAATFPLLLAARVAAGAATASSRVLSTSIVRDRFAGDAMARVMSLITIVFMVVPIAAPNLGQLILWLAPWRWIFYVLTAAGLLTFLWVALRLPETLDPTNRLPLSARRIGAGFRFVLTDRLALGYTAGSTALQGGLYGFLLSVQQIFESEFHAANLFAPVFSVMAGSMAVAAFLNSQIVMRFGARAVSHRAVIGYSIIAAAHLALALTGRETVLTFAVLQALMMSCFGLAAANFNAIAMEHMGRLAGTASSVQGLIQTIGGIAIGATVGAAFNGTTVPLYTGFTVCGLAAIAAVAFAEPARLFGRS</sequence>
<reference evidence="9" key="1">
    <citation type="journal article" date="2019" name="Int. J. Syst. Evol. Microbiol.">
        <title>The Global Catalogue of Microorganisms (GCM) 10K type strain sequencing project: providing services to taxonomists for standard genome sequencing and annotation.</title>
        <authorList>
            <consortium name="The Broad Institute Genomics Platform"/>
            <consortium name="The Broad Institute Genome Sequencing Center for Infectious Disease"/>
            <person name="Wu L."/>
            <person name="Ma J."/>
        </authorList>
    </citation>
    <scope>NUCLEOTIDE SEQUENCE [LARGE SCALE GENOMIC DNA]</scope>
    <source>
        <strain evidence="9">CGMCC 1.16275</strain>
    </source>
</reference>
<proteinExistence type="predicted"/>
<feature type="transmembrane region" description="Helical" evidence="6">
    <location>
        <begin position="84"/>
        <end position="103"/>
    </location>
</feature>
<keyword evidence="3 6" id="KW-0812">Transmembrane</keyword>
<accession>A0ABW4HYC2</accession>
<name>A0ABW4HYC2_9SPHN</name>
<dbReference type="RefSeq" id="WP_380886489.1">
    <property type="nucleotide sequence ID" value="NZ_JBHUDY010000001.1"/>
</dbReference>
<evidence type="ECO:0000256" key="2">
    <source>
        <dbReference type="ARBA" id="ARBA00022448"/>
    </source>
</evidence>
<feature type="transmembrane region" description="Helical" evidence="6">
    <location>
        <begin position="211"/>
        <end position="236"/>
    </location>
</feature>
<dbReference type="EMBL" id="JBHUDY010000001">
    <property type="protein sequence ID" value="MFD1610634.1"/>
    <property type="molecule type" value="Genomic_DNA"/>
</dbReference>
<organism evidence="8 9">
    <name type="scientific">Sphingomonas tabacisoli</name>
    <dbReference type="NCBI Taxonomy" id="2249466"/>
    <lineage>
        <taxon>Bacteria</taxon>
        <taxon>Pseudomonadati</taxon>
        <taxon>Pseudomonadota</taxon>
        <taxon>Alphaproteobacteria</taxon>
        <taxon>Sphingomonadales</taxon>
        <taxon>Sphingomonadaceae</taxon>
        <taxon>Sphingomonas</taxon>
    </lineage>
</organism>
<evidence type="ECO:0000313" key="9">
    <source>
        <dbReference type="Proteomes" id="UP001597115"/>
    </source>
</evidence>
<dbReference type="InterPro" id="IPR036259">
    <property type="entry name" value="MFS_trans_sf"/>
</dbReference>
<dbReference type="Proteomes" id="UP001597115">
    <property type="component" value="Unassembled WGS sequence"/>
</dbReference>
<dbReference type="PANTHER" id="PTHR23502:SF132">
    <property type="entry name" value="POLYAMINE TRANSPORTER 2-RELATED"/>
    <property type="match status" value="1"/>
</dbReference>
<dbReference type="InterPro" id="IPR011701">
    <property type="entry name" value="MFS"/>
</dbReference>
<gene>
    <name evidence="8" type="ORF">ACFSCW_02330</name>
</gene>
<evidence type="ECO:0000256" key="3">
    <source>
        <dbReference type="ARBA" id="ARBA00022692"/>
    </source>
</evidence>
<protein>
    <submittedName>
        <fullName evidence="8">Multidrug effflux MFS transporter</fullName>
    </submittedName>
</protein>
<feature type="transmembrane region" description="Helical" evidence="6">
    <location>
        <begin position="313"/>
        <end position="334"/>
    </location>
</feature>
<comment type="subcellular location">
    <subcellularLocation>
        <location evidence="1">Membrane</location>
        <topology evidence="1">Multi-pass membrane protein</topology>
    </subcellularLocation>
</comment>
<feature type="transmembrane region" description="Helical" evidence="6">
    <location>
        <begin position="287"/>
        <end position="307"/>
    </location>
</feature>
<dbReference type="PANTHER" id="PTHR23502">
    <property type="entry name" value="MAJOR FACILITATOR SUPERFAMILY"/>
    <property type="match status" value="1"/>
</dbReference>
<dbReference type="Pfam" id="PF07690">
    <property type="entry name" value="MFS_1"/>
    <property type="match status" value="1"/>
</dbReference>
<keyword evidence="2" id="KW-0813">Transport</keyword>
<evidence type="ECO:0000256" key="4">
    <source>
        <dbReference type="ARBA" id="ARBA00022989"/>
    </source>
</evidence>
<evidence type="ECO:0000256" key="6">
    <source>
        <dbReference type="SAM" id="Phobius"/>
    </source>
</evidence>
<evidence type="ECO:0000256" key="1">
    <source>
        <dbReference type="ARBA" id="ARBA00004141"/>
    </source>
</evidence>
<feature type="domain" description="Major facilitator superfamily (MFS) profile" evidence="7">
    <location>
        <begin position="17"/>
        <end position="401"/>
    </location>
</feature>
<evidence type="ECO:0000256" key="5">
    <source>
        <dbReference type="ARBA" id="ARBA00023136"/>
    </source>
</evidence>
<feature type="transmembrane region" description="Helical" evidence="6">
    <location>
        <begin position="378"/>
        <end position="397"/>
    </location>
</feature>
<keyword evidence="4 6" id="KW-1133">Transmembrane helix</keyword>
<dbReference type="CDD" id="cd17320">
    <property type="entry name" value="MFS_MdfA_MDR_like"/>
    <property type="match status" value="1"/>
</dbReference>
<evidence type="ECO:0000313" key="8">
    <source>
        <dbReference type="EMBL" id="MFD1610634.1"/>
    </source>
</evidence>
<dbReference type="Gene3D" id="1.20.1720.10">
    <property type="entry name" value="Multidrug resistance protein D"/>
    <property type="match status" value="1"/>
</dbReference>
<feature type="transmembrane region" description="Helical" evidence="6">
    <location>
        <begin position="172"/>
        <end position="190"/>
    </location>
</feature>
<feature type="transmembrane region" description="Helical" evidence="6">
    <location>
        <begin position="55"/>
        <end position="72"/>
    </location>
</feature>
<evidence type="ECO:0000259" key="7">
    <source>
        <dbReference type="PROSITE" id="PS50850"/>
    </source>
</evidence>
<feature type="transmembrane region" description="Helical" evidence="6">
    <location>
        <begin position="354"/>
        <end position="372"/>
    </location>
</feature>
<keyword evidence="5 6" id="KW-0472">Membrane</keyword>
<comment type="caution">
    <text evidence="8">The sequence shown here is derived from an EMBL/GenBank/DDBJ whole genome shotgun (WGS) entry which is preliminary data.</text>
</comment>